<feature type="binding site" evidence="8">
    <location>
        <position position="29"/>
    </location>
    <ligand>
        <name>3-phosphoshikimate</name>
        <dbReference type="ChEBI" id="CHEBI:145989"/>
    </ligand>
</feature>
<feature type="binding site" evidence="8">
    <location>
        <position position="316"/>
    </location>
    <ligand>
        <name>3-phosphoshikimate</name>
        <dbReference type="ChEBI" id="CHEBI:145989"/>
    </ligand>
</feature>
<evidence type="ECO:0000256" key="4">
    <source>
        <dbReference type="ARBA" id="ARBA00022605"/>
    </source>
</evidence>
<comment type="similarity">
    <text evidence="2 8">Belongs to the EPSP synthase family.</text>
</comment>
<keyword evidence="5 8" id="KW-0808">Transferase</keyword>
<dbReference type="GO" id="GO:0005737">
    <property type="term" value="C:cytoplasm"/>
    <property type="evidence" value="ECO:0007669"/>
    <property type="project" value="UniProtKB-SubCell"/>
</dbReference>
<dbReference type="EC" id="2.5.1.19" evidence="8"/>
<evidence type="ECO:0000313" key="10">
    <source>
        <dbReference type="EMBL" id="KRK32595.1"/>
    </source>
</evidence>
<feature type="binding site" evidence="8">
    <location>
        <position position="96"/>
    </location>
    <ligand>
        <name>phosphoenolpyruvate</name>
        <dbReference type="ChEBI" id="CHEBI:58702"/>
    </ligand>
</feature>
<dbReference type="GO" id="GO:0003866">
    <property type="term" value="F:3-phosphoshikimate 1-carboxyvinyltransferase activity"/>
    <property type="evidence" value="ECO:0007669"/>
    <property type="project" value="UniProtKB-UniRule"/>
</dbReference>
<evidence type="ECO:0000313" key="11">
    <source>
        <dbReference type="Proteomes" id="UP000051461"/>
    </source>
</evidence>
<dbReference type="PANTHER" id="PTHR21090:SF5">
    <property type="entry name" value="PENTAFUNCTIONAL AROM POLYPEPTIDE"/>
    <property type="match status" value="1"/>
</dbReference>
<evidence type="ECO:0000256" key="6">
    <source>
        <dbReference type="ARBA" id="ARBA00023141"/>
    </source>
</evidence>
<feature type="binding site" evidence="8">
    <location>
        <position position="124"/>
    </location>
    <ligand>
        <name>phosphoenolpyruvate</name>
        <dbReference type="ChEBI" id="CHEBI:58702"/>
    </ligand>
</feature>
<feature type="active site" description="Proton acceptor" evidence="8">
    <location>
        <position position="316"/>
    </location>
</feature>
<accession>A0A0R1GJH4</accession>
<feature type="binding site" evidence="8">
    <location>
        <position position="347"/>
    </location>
    <ligand>
        <name>phosphoenolpyruvate</name>
        <dbReference type="ChEBI" id="CHEBI:58702"/>
    </ligand>
</feature>
<dbReference type="Pfam" id="PF00275">
    <property type="entry name" value="EPSP_synthase"/>
    <property type="match status" value="1"/>
</dbReference>
<dbReference type="InterPro" id="IPR001986">
    <property type="entry name" value="Enolpyruvate_Tfrase_dom"/>
</dbReference>
<dbReference type="InterPro" id="IPR023193">
    <property type="entry name" value="EPSP_synthase_CS"/>
</dbReference>
<name>A0A0R1GJH4_9LACO</name>
<feature type="domain" description="Enolpyruvate transferase" evidence="9">
    <location>
        <begin position="12"/>
        <end position="427"/>
    </location>
</feature>
<dbReference type="FunFam" id="3.65.10.10:FF:000005">
    <property type="entry name" value="3-phosphoshikimate 1-carboxyvinyltransferase"/>
    <property type="match status" value="1"/>
</dbReference>
<dbReference type="PROSITE" id="PS00104">
    <property type="entry name" value="EPSP_SYNTHASE_1"/>
    <property type="match status" value="1"/>
</dbReference>
<dbReference type="InterPro" id="IPR013792">
    <property type="entry name" value="RNA3'P_cycl/enolpyr_Trfase_a/b"/>
</dbReference>
<keyword evidence="4 8" id="KW-0028">Amino-acid biosynthesis</keyword>
<dbReference type="OrthoDB" id="9809920at2"/>
<comment type="caution">
    <text evidence="8">Lacks conserved residue(s) required for the propagation of feature annotation.</text>
</comment>
<dbReference type="HAMAP" id="MF_00210">
    <property type="entry name" value="EPSP_synth"/>
    <property type="match status" value="1"/>
</dbReference>
<dbReference type="NCBIfam" id="TIGR01356">
    <property type="entry name" value="aroA"/>
    <property type="match status" value="1"/>
</dbReference>
<comment type="function">
    <text evidence="8">Catalyzes the transfer of the enolpyruvyl moiety of phosphoenolpyruvate (PEP) to the 5-hydroxyl of shikimate-3-phosphate (S3P) to produce enolpyruvyl shikimate-3-phosphate and inorganic phosphate.</text>
</comment>
<evidence type="ECO:0000256" key="8">
    <source>
        <dbReference type="HAMAP-Rule" id="MF_00210"/>
    </source>
</evidence>
<evidence type="ECO:0000256" key="1">
    <source>
        <dbReference type="ARBA" id="ARBA00004811"/>
    </source>
</evidence>
<dbReference type="GO" id="GO:0008652">
    <property type="term" value="P:amino acid biosynthetic process"/>
    <property type="evidence" value="ECO:0007669"/>
    <property type="project" value="UniProtKB-KW"/>
</dbReference>
<evidence type="ECO:0000256" key="5">
    <source>
        <dbReference type="ARBA" id="ARBA00022679"/>
    </source>
</evidence>
<comment type="subcellular location">
    <subcellularLocation>
        <location evidence="8">Cytoplasm</location>
    </subcellularLocation>
</comment>
<dbReference type="PROSITE" id="PS00885">
    <property type="entry name" value="EPSP_SYNTHASE_2"/>
    <property type="match status" value="1"/>
</dbReference>
<feature type="binding site" evidence="8">
    <location>
        <position position="24"/>
    </location>
    <ligand>
        <name>3-phosphoshikimate</name>
        <dbReference type="ChEBI" id="CHEBI:145989"/>
    </ligand>
</feature>
<keyword evidence="6 8" id="KW-0057">Aromatic amino acid biosynthesis</keyword>
<dbReference type="Proteomes" id="UP000051461">
    <property type="component" value="Unassembled WGS sequence"/>
</dbReference>
<dbReference type="EMBL" id="AZDA01000140">
    <property type="protein sequence ID" value="KRK32595.1"/>
    <property type="molecule type" value="Genomic_DNA"/>
</dbReference>
<dbReference type="RefSeq" id="WP_057905857.1">
    <property type="nucleotide sequence ID" value="NZ_AZDA01000140.1"/>
</dbReference>
<comment type="subunit">
    <text evidence="8">Monomer.</text>
</comment>
<sequence>MTESKALPYHSTGLRGELTVPGDKSISHRSIMFGALAKGTSEFKHFLLSDDCLHTIGAFEKLGVKIQHDDETVTVEGVGLNGFRPSKDTIDLGNSGTSTRLLMGLFSKQGFPITFSGDASLSKRPMKRVIAPLQQMGAQITATDGDYLPLTIASNHQLQAVNMTIPVASAQVKSALLFAAMQAEGTSVFTELAQTRDHTERMLQQFGGHIDKQGLQLTIGQQPQFKAQQFRVPGDMSSAAFMIAAATLVQNSELHLKQVGLNETRTGFLNVLSRMGANIEVEKVEPGSESMGDLVIRPAALHSTDVGGAEIPNVIDELPLIALAATQAVGVTTISGAGELRVKETDRIATVTAELRKLGANIVEKPDGMVITGPTPLRPTTTDQLDSHGDHRIGLMLAVAALLSPEPLTLNDAGAINVSYPSFFQDLANLL</sequence>
<reference evidence="10 11" key="1">
    <citation type="journal article" date="2015" name="Genome Announc.">
        <title>Expanding the biotechnology potential of lactobacilli through comparative genomics of 213 strains and associated genera.</title>
        <authorList>
            <person name="Sun Z."/>
            <person name="Harris H.M."/>
            <person name="McCann A."/>
            <person name="Guo C."/>
            <person name="Argimon S."/>
            <person name="Zhang W."/>
            <person name="Yang X."/>
            <person name="Jeffery I.B."/>
            <person name="Cooney J.C."/>
            <person name="Kagawa T.F."/>
            <person name="Liu W."/>
            <person name="Song Y."/>
            <person name="Salvetti E."/>
            <person name="Wrobel A."/>
            <person name="Rasinkangas P."/>
            <person name="Parkhill J."/>
            <person name="Rea M.C."/>
            <person name="O'Sullivan O."/>
            <person name="Ritari J."/>
            <person name="Douillard F.P."/>
            <person name="Paul Ross R."/>
            <person name="Yang R."/>
            <person name="Briner A.E."/>
            <person name="Felis G.E."/>
            <person name="de Vos W.M."/>
            <person name="Barrangou R."/>
            <person name="Klaenhammer T.R."/>
            <person name="Caufield P.W."/>
            <person name="Cui Y."/>
            <person name="Zhang H."/>
            <person name="O'Toole P.W."/>
        </authorList>
    </citation>
    <scope>NUCLEOTIDE SEQUENCE [LARGE SCALE GENOMIC DNA]</scope>
    <source>
        <strain evidence="10 11">DSM 20003</strain>
    </source>
</reference>
<dbReference type="PIRSF" id="PIRSF000505">
    <property type="entry name" value="EPSPS"/>
    <property type="match status" value="1"/>
</dbReference>
<proteinExistence type="inferred from homology"/>
<evidence type="ECO:0000259" key="9">
    <source>
        <dbReference type="Pfam" id="PF00275"/>
    </source>
</evidence>
<organism evidence="10 11">
    <name type="scientific">Loigolactobacillus bifermentans DSM 20003</name>
    <dbReference type="NCBI Taxonomy" id="1423726"/>
    <lineage>
        <taxon>Bacteria</taxon>
        <taxon>Bacillati</taxon>
        <taxon>Bacillota</taxon>
        <taxon>Bacilli</taxon>
        <taxon>Lactobacillales</taxon>
        <taxon>Lactobacillaceae</taxon>
        <taxon>Loigolactobacillus</taxon>
    </lineage>
</organism>
<dbReference type="STRING" id="1423726.FC07_GL002022"/>
<dbReference type="PANTHER" id="PTHR21090">
    <property type="entry name" value="AROM/DEHYDROQUINATE SYNTHASE"/>
    <property type="match status" value="1"/>
</dbReference>
<keyword evidence="11" id="KW-1185">Reference proteome</keyword>
<protein>
    <recommendedName>
        <fullName evidence="8">3-phosphoshikimate 1-carboxyvinyltransferase</fullName>
        <ecNumber evidence="8">2.5.1.19</ecNumber>
    </recommendedName>
    <alternativeName>
        <fullName evidence="8">5-enolpyruvylshikimate-3-phosphate synthase</fullName>
        <shortName evidence="8">EPSP synthase</shortName>
        <shortName evidence="8">EPSPS</shortName>
    </alternativeName>
</protein>
<dbReference type="PATRIC" id="fig|1423726.3.peg.2100"/>
<evidence type="ECO:0000256" key="2">
    <source>
        <dbReference type="ARBA" id="ARBA00009948"/>
    </source>
</evidence>
<dbReference type="CDD" id="cd01556">
    <property type="entry name" value="EPSP_synthase"/>
    <property type="match status" value="1"/>
</dbReference>
<dbReference type="Gene3D" id="3.65.10.10">
    <property type="entry name" value="Enolpyruvate transferase domain"/>
    <property type="match status" value="2"/>
</dbReference>
<keyword evidence="3 8" id="KW-0963">Cytoplasm</keyword>
<dbReference type="GO" id="GO:0009073">
    <property type="term" value="P:aromatic amino acid family biosynthetic process"/>
    <property type="evidence" value="ECO:0007669"/>
    <property type="project" value="UniProtKB-KW"/>
</dbReference>
<dbReference type="AlphaFoldDB" id="A0A0R1GJH4"/>
<evidence type="ECO:0000256" key="7">
    <source>
        <dbReference type="ARBA" id="ARBA00044633"/>
    </source>
</evidence>
<dbReference type="SUPFAM" id="SSF55205">
    <property type="entry name" value="EPT/RTPC-like"/>
    <property type="match status" value="1"/>
</dbReference>
<feature type="binding site" evidence="8">
    <location>
        <position position="343"/>
    </location>
    <ligand>
        <name>3-phosphoshikimate</name>
        <dbReference type="ChEBI" id="CHEBI:145989"/>
    </ligand>
</feature>
<comment type="catalytic activity">
    <reaction evidence="7">
        <text>3-phosphoshikimate + phosphoenolpyruvate = 5-O-(1-carboxyvinyl)-3-phosphoshikimate + phosphate</text>
        <dbReference type="Rhea" id="RHEA:21256"/>
        <dbReference type="ChEBI" id="CHEBI:43474"/>
        <dbReference type="ChEBI" id="CHEBI:57701"/>
        <dbReference type="ChEBI" id="CHEBI:58702"/>
        <dbReference type="ChEBI" id="CHEBI:145989"/>
        <dbReference type="EC" id="2.5.1.19"/>
    </reaction>
    <physiologicalReaction direction="left-to-right" evidence="7">
        <dbReference type="Rhea" id="RHEA:21257"/>
    </physiologicalReaction>
</comment>
<dbReference type="UniPathway" id="UPA00053">
    <property type="reaction ID" value="UER00089"/>
</dbReference>
<comment type="pathway">
    <text evidence="1 8">Metabolic intermediate biosynthesis; chorismate biosynthesis; chorismate from D-erythrose 4-phosphate and phosphoenolpyruvate: step 6/7.</text>
</comment>
<gene>
    <name evidence="8" type="primary">aroA</name>
    <name evidence="10" type="ORF">FC07_GL002022</name>
</gene>
<feature type="binding site" evidence="8">
    <location>
        <position position="169"/>
    </location>
    <ligand>
        <name>3-phosphoshikimate</name>
        <dbReference type="ChEBI" id="CHEBI:145989"/>
    </ligand>
</feature>
<dbReference type="GO" id="GO:0009423">
    <property type="term" value="P:chorismate biosynthetic process"/>
    <property type="evidence" value="ECO:0007669"/>
    <property type="project" value="UniProtKB-UniRule"/>
</dbReference>
<feature type="binding site" evidence="8">
    <location>
        <position position="171"/>
    </location>
    <ligand>
        <name>3-phosphoshikimate</name>
        <dbReference type="ChEBI" id="CHEBI:145989"/>
    </ligand>
</feature>
<feature type="binding site" evidence="8">
    <location>
        <position position="171"/>
    </location>
    <ligand>
        <name>phosphoenolpyruvate</name>
        <dbReference type="ChEBI" id="CHEBI:58702"/>
    </ligand>
</feature>
<comment type="caution">
    <text evidence="10">The sequence shown here is derived from an EMBL/GenBank/DDBJ whole genome shotgun (WGS) entry which is preliminary data.</text>
</comment>
<feature type="binding site" evidence="8">
    <location>
        <position position="25"/>
    </location>
    <ligand>
        <name>3-phosphoshikimate</name>
        <dbReference type="ChEBI" id="CHEBI:145989"/>
    </ligand>
</feature>
<dbReference type="InterPro" id="IPR006264">
    <property type="entry name" value="EPSP_synthase"/>
</dbReference>
<evidence type="ECO:0000256" key="3">
    <source>
        <dbReference type="ARBA" id="ARBA00022490"/>
    </source>
</evidence>
<dbReference type="InterPro" id="IPR036968">
    <property type="entry name" value="Enolpyruvate_Tfrase_sf"/>
</dbReference>
<feature type="binding site" evidence="8">
    <location>
        <position position="24"/>
    </location>
    <ligand>
        <name>phosphoenolpyruvate</name>
        <dbReference type="ChEBI" id="CHEBI:58702"/>
    </ligand>
</feature>
<feature type="binding site" evidence="8">
    <location>
        <position position="392"/>
    </location>
    <ligand>
        <name>phosphoenolpyruvate</name>
        <dbReference type="ChEBI" id="CHEBI:58702"/>
    </ligand>
</feature>